<dbReference type="InterPro" id="IPR010982">
    <property type="entry name" value="Lambda_DNA-bd_dom_sf"/>
</dbReference>
<evidence type="ECO:0000313" key="2">
    <source>
        <dbReference type="EMBL" id="ACK82499.1"/>
    </source>
</evidence>
<dbReference type="PROSITE" id="PS50943">
    <property type="entry name" value="HTH_CROC1"/>
    <property type="match status" value="1"/>
</dbReference>
<organism evidence="2 3">
    <name type="scientific">Methylorubrum extorquens (strain CM4 / NCIMB 13688)</name>
    <name type="common">Methylobacterium extorquens</name>
    <dbReference type="NCBI Taxonomy" id="440085"/>
    <lineage>
        <taxon>Bacteria</taxon>
        <taxon>Pseudomonadati</taxon>
        <taxon>Pseudomonadota</taxon>
        <taxon>Alphaproteobacteria</taxon>
        <taxon>Hyphomicrobiales</taxon>
        <taxon>Methylobacteriaceae</taxon>
        <taxon>Methylorubrum</taxon>
    </lineage>
</organism>
<accession>B7KTH2</accession>
<sequence length="116" mass="13012">MPVSRPETPTHAGAMIRHHRRRRGITLVEVAQVMAVSAATVSRWERGRETIPFPRREALAEMLGIDPTRLLEPGPVELPAEDRHWLECIHSLPASEQAALRELVGMRSFNGERASC</sequence>
<evidence type="ECO:0000313" key="3">
    <source>
        <dbReference type="Proteomes" id="UP000002385"/>
    </source>
</evidence>
<gene>
    <name evidence="2" type="ordered locus">Mchl_1635</name>
</gene>
<dbReference type="InterPro" id="IPR001387">
    <property type="entry name" value="Cro/C1-type_HTH"/>
</dbReference>
<dbReference type="RefSeq" id="WP_015950318.1">
    <property type="nucleotide sequence ID" value="NC_011757.1"/>
</dbReference>
<dbReference type="AlphaFoldDB" id="B7KTH2"/>
<reference evidence="3" key="1">
    <citation type="submission" date="2008-12" db="EMBL/GenBank/DDBJ databases">
        <title>Complete sequence of chromosome of Methylobacterium chloromethanicum CM4.</title>
        <authorList>
            <consortium name="US DOE Joint Genome Institute"/>
            <person name="Lucas S."/>
            <person name="Copeland A."/>
            <person name="Lapidus A."/>
            <person name="Glavina del Rio T."/>
            <person name="Dalin E."/>
            <person name="Tice H."/>
            <person name="Bruce D."/>
            <person name="Goodwin L."/>
            <person name="Pitluck S."/>
            <person name="Chertkov O."/>
            <person name="Brettin T."/>
            <person name="Detter J.C."/>
            <person name="Han C."/>
            <person name="Larimer F."/>
            <person name="Land M."/>
            <person name="Hauser L."/>
            <person name="Kyrpides N."/>
            <person name="Mikhailova N."/>
            <person name="Marx C."/>
            <person name="Richardson P."/>
        </authorList>
    </citation>
    <scope>NUCLEOTIDE SEQUENCE [LARGE SCALE GENOMIC DNA]</scope>
    <source>
        <strain evidence="3">CM4 / NCIMB 13688</strain>
    </source>
</reference>
<reference evidence="2 3" key="2">
    <citation type="journal article" date="2012" name="J. Bacteriol.">
        <title>Complete genome sequences of six strains of the genus Methylobacterium.</title>
        <authorList>
            <person name="Marx C.J."/>
            <person name="Bringel F."/>
            <person name="Chistoserdova L."/>
            <person name="Moulin L."/>
            <person name="Farhan Ul Haque M."/>
            <person name="Fleischman D.E."/>
            <person name="Gruffaz C."/>
            <person name="Jourand P."/>
            <person name="Knief C."/>
            <person name="Lee M.C."/>
            <person name="Muller E.E."/>
            <person name="Nadalig T."/>
            <person name="Peyraud R."/>
            <person name="Roselli S."/>
            <person name="Russ L."/>
            <person name="Goodwin L.A."/>
            <person name="Ivanova N."/>
            <person name="Kyrpides N."/>
            <person name="Lajus A."/>
            <person name="Land M.L."/>
            <person name="Medigue C."/>
            <person name="Mikhailova N."/>
            <person name="Nolan M."/>
            <person name="Woyke T."/>
            <person name="Stolyar S."/>
            <person name="Vorholt J.A."/>
            <person name="Vuilleumier S."/>
        </authorList>
    </citation>
    <scope>NUCLEOTIDE SEQUENCE [LARGE SCALE GENOMIC DNA]</scope>
    <source>
        <strain evidence="3">CM4 / NCIMB 13688</strain>
    </source>
</reference>
<name>B7KTH2_METC4</name>
<dbReference type="SMART" id="SM00530">
    <property type="entry name" value="HTH_XRE"/>
    <property type="match status" value="1"/>
</dbReference>
<dbReference type="Pfam" id="PF13560">
    <property type="entry name" value="HTH_31"/>
    <property type="match status" value="1"/>
</dbReference>
<feature type="domain" description="HTH cro/C1-type" evidence="1">
    <location>
        <begin position="16"/>
        <end position="70"/>
    </location>
</feature>
<dbReference type="GO" id="GO:0003677">
    <property type="term" value="F:DNA binding"/>
    <property type="evidence" value="ECO:0007669"/>
    <property type="project" value="InterPro"/>
</dbReference>
<proteinExistence type="predicted"/>
<dbReference type="Proteomes" id="UP000002385">
    <property type="component" value="Chromosome"/>
</dbReference>
<dbReference type="Gene3D" id="1.10.260.40">
    <property type="entry name" value="lambda repressor-like DNA-binding domains"/>
    <property type="match status" value="1"/>
</dbReference>
<dbReference type="EMBL" id="CP001298">
    <property type="protein sequence ID" value="ACK82499.1"/>
    <property type="molecule type" value="Genomic_DNA"/>
</dbReference>
<dbReference type="SUPFAM" id="SSF47413">
    <property type="entry name" value="lambda repressor-like DNA-binding domains"/>
    <property type="match status" value="1"/>
</dbReference>
<dbReference type="HOGENOM" id="CLU_2093964_0_0_5"/>
<dbReference type="KEGG" id="mch:Mchl_1635"/>
<evidence type="ECO:0000259" key="1">
    <source>
        <dbReference type="PROSITE" id="PS50943"/>
    </source>
</evidence>
<dbReference type="CDD" id="cd00093">
    <property type="entry name" value="HTH_XRE"/>
    <property type="match status" value="1"/>
</dbReference>
<protein>
    <submittedName>
        <fullName evidence="2">Transcriptional regulator, XRE family</fullName>
    </submittedName>
</protein>